<accession>A0A182J0M7</accession>
<sequence>MEAPGYLHLVVGQVERHAAFDRLAPLEVANKAKHGEERDDDDHADVEHAERLAEVVWVLHLVLQWQHQRDALEREDGGAEEQRQLVEPSDEVALGRRGQVLQCVVERDADAERHEDHGGHRAVGEELELGDDGGEHDRHEQQRHVQVDVQHEPVLVGDLLEVGADEHEMQQKPSCVTQMNRLTAARIAGAQRRTDGGPYSKHSPTVSAKSGGLALRLLLALPLRHQVGAVHQHALAVHAHEAEEDGQQRGHQQAAIFERVAHRVAARADVALEQVHHRLGVARLVVRLDALHRDHVLRVVVAGPLAMVVVVHVVPPVPLDSLRRQLAHRHVVVLQAVVVLPGPEHAQRPVLIEPSQ</sequence>
<feature type="region of interest" description="Disordered" evidence="1">
    <location>
        <begin position="110"/>
        <end position="138"/>
    </location>
</feature>
<name>A0A182J0M7_ANOAO</name>
<dbReference type="VEuPathDB" id="VectorBase:AATE009095"/>
<evidence type="ECO:0000313" key="2">
    <source>
        <dbReference type="EnsemblMetazoa" id="AATE009095-PA.1"/>
    </source>
</evidence>
<evidence type="ECO:0000256" key="1">
    <source>
        <dbReference type="SAM" id="MobiDB-lite"/>
    </source>
</evidence>
<dbReference type="AlphaFoldDB" id="A0A182J0M7"/>
<protein>
    <submittedName>
        <fullName evidence="2">Uncharacterized protein</fullName>
    </submittedName>
</protein>
<organism evidence="2">
    <name type="scientific">Anopheles atroparvus</name>
    <name type="common">European mosquito</name>
    <dbReference type="NCBI Taxonomy" id="41427"/>
    <lineage>
        <taxon>Eukaryota</taxon>
        <taxon>Metazoa</taxon>
        <taxon>Ecdysozoa</taxon>
        <taxon>Arthropoda</taxon>
        <taxon>Hexapoda</taxon>
        <taxon>Insecta</taxon>
        <taxon>Pterygota</taxon>
        <taxon>Neoptera</taxon>
        <taxon>Endopterygota</taxon>
        <taxon>Diptera</taxon>
        <taxon>Nematocera</taxon>
        <taxon>Culicoidea</taxon>
        <taxon>Culicidae</taxon>
        <taxon>Anophelinae</taxon>
        <taxon>Anopheles</taxon>
    </lineage>
</organism>
<feature type="compositionally biased region" description="Basic and acidic residues" evidence="1">
    <location>
        <begin position="110"/>
        <end position="124"/>
    </location>
</feature>
<reference evidence="2" key="1">
    <citation type="submission" date="2022-08" db="UniProtKB">
        <authorList>
            <consortium name="EnsemblMetazoa"/>
        </authorList>
    </citation>
    <scope>IDENTIFICATION</scope>
    <source>
        <strain evidence="2">EBRO</strain>
    </source>
</reference>
<proteinExistence type="predicted"/>
<dbReference type="EnsemblMetazoa" id="AATE009095-RA">
    <property type="protein sequence ID" value="AATE009095-PA.1"/>
    <property type="gene ID" value="AATE009095"/>
</dbReference>